<name>A0A0U3LWF4_STRGL</name>
<dbReference type="Pfam" id="PF13439">
    <property type="entry name" value="Glyco_transf_4"/>
    <property type="match status" value="1"/>
</dbReference>
<evidence type="ECO:0000256" key="2">
    <source>
        <dbReference type="ARBA" id="ARBA00022679"/>
    </source>
</evidence>
<gene>
    <name evidence="5" type="ORF">WQO_26235</name>
</gene>
<dbReference type="Proteomes" id="UP000064183">
    <property type="component" value="Chromosome"/>
</dbReference>
<dbReference type="InterPro" id="IPR001296">
    <property type="entry name" value="Glyco_trans_1"/>
</dbReference>
<dbReference type="GO" id="GO:0016758">
    <property type="term" value="F:hexosyltransferase activity"/>
    <property type="evidence" value="ECO:0007669"/>
    <property type="project" value="TreeGrafter"/>
</dbReference>
<dbReference type="InterPro" id="IPR028098">
    <property type="entry name" value="Glyco_trans_4-like_N"/>
</dbReference>
<protein>
    <submittedName>
        <fullName evidence="5">Alpha-(1-2)-phosphatidylinositol mannosyltransferase</fullName>
    </submittedName>
</protein>
<feature type="domain" description="Glycosyl transferase family 1" evidence="3">
    <location>
        <begin position="210"/>
        <end position="375"/>
    </location>
</feature>
<evidence type="ECO:0000313" key="6">
    <source>
        <dbReference type="Proteomes" id="UP000064183"/>
    </source>
</evidence>
<accession>A0A0U3LWF4</accession>
<proteinExistence type="predicted"/>
<feature type="domain" description="Glycosyltransferase subfamily 4-like N-terminal" evidence="4">
    <location>
        <begin position="18"/>
        <end position="175"/>
    </location>
</feature>
<evidence type="ECO:0000259" key="4">
    <source>
        <dbReference type="Pfam" id="PF13439"/>
    </source>
</evidence>
<dbReference type="RefSeq" id="WP_010061932.1">
    <property type="nucleotide sequence ID" value="NZ_CP013738.1"/>
</dbReference>
<organism evidence="5 6">
    <name type="scientific">Streptomyces globisporus C-1027</name>
    <dbReference type="NCBI Taxonomy" id="1172567"/>
    <lineage>
        <taxon>Bacteria</taxon>
        <taxon>Bacillati</taxon>
        <taxon>Actinomycetota</taxon>
        <taxon>Actinomycetes</taxon>
        <taxon>Kitasatosporales</taxon>
        <taxon>Streptomycetaceae</taxon>
        <taxon>Streptomyces</taxon>
    </lineage>
</organism>
<evidence type="ECO:0000256" key="1">
    <source>
        <dbReference type="ARBA" id="ARBA00022676"/>
    </source>
</evidence>
<keyword evidence="2 5" id="KW-0808">Transferase</keyword>
<dbReference type="Pfam" id="PF00534">
    <property type="entry name" value="Glycos_transf_1"/>
    <property type="match status" value="1"/>
</dbReference>
<dbReference type="EMBL" id="CP013738">
    <property type="protein sequence ID" value="ALU96521.1"/>
    <property type="molecule type" value="Genomic_DNA"/>
</dbReference>
<reference evidence="5 6" key="1">
    <citation type="journal article" date="2012" name="J. Bacteriol.">
        <title>Draft genome sequence of Streptomyces globisporus C-1027, which produces an antitumor antibiotic consisting of a nine-membered enediyne with a chromoprotein.</title>
        <authorList>
            <person name="Wang L."/>
            <person name="Wang S."/>
            <person name="He Q."/>
            <person name="Yu T."/>
            <person name="Li Q."/>
            <person name="Hong B."/>
        </authorList>
    </citation>
    <scope>NUCLEOTIDE SEQUENCE [LARGE SCALE GENOMIC DNA]</scope>
    <source>
        <strain evidence="5 6">C-1027</strain>
    </source>
</reference>
<dbReference type="PANTHER" id="PTHR45947:SF3">
    <property type="entry name" value="SULFOQUINOVOSYL TRANSFERASE SQD2"/>
    <property type="match status" value="1"/>
</dbReference>
<evidence type="ECO:0000259" key="3">
    <source>
        <dbReference type="Pfam" id="PF00534"/>
    </source>
</evidence>
<keyword evidence="1 5" id="KW-0328">Glycosyltransferase</keyword>
<sequence length="395" mass="41771">MTGRRTLVVTNDFPPRQGGIETFVRAMTDRFPADSVVVYTSAEPGAAAHDAALPYPVVRDPARTLLPVPRVTARAAELARRHGCDSVWFGAAAPLGLMADRLRRESGVRRAVATTHGHEVWWARTPGARALLRRIGERTDAVTYLGAATRAPIAAALGPAAARRMVRLAPGVDAEAFAVRPGARDGVREPAPDGGPPGARNRVRERYRLGARPVILCAARLVPRKGQDTLIRALPAVLRAVPDAVLLLTGDGPYARTLHRLAADAGVADAVVLAGGRPHPEMPEHYAAADVFAMPCRTRRGGLEVEGLGIVFLEAAAAGLPVLVGDSGGAPDTVRDGETGHLVDGRDTAAVADRLVALLRDRAAAAAMGEKGRAWVRESWGWESAYATLAVLLRP</sequence>
<dbReference type="Gene3D" id="3.40.50.2000">
    <property type="entry name" value="Glycogen Phosphorylase B"/>
    <property type="match status" value="2"/>
</dbReference>
<dbReference type="CDD" id="cd03801">
    <property type="entry name" value="GT4_PimA-like"/>
    <property type="match status" value="1"/>
</dbReference>
<dbReference type="SUPFAM" id="SSF53756">
    <property type="entry name" value="UDP-Glycosyltransferase/glycogen phosphorylase"/>
    <property type="match status" value="1"/>
</dbReference>
<dbReference type="STRING" id="1172567.WQO_26235"/>
<evidence type="ECO:0000313" key="5">
    <source>
        <dbReference type="EMBL" id="ALU96521.1"/>
    </source>
</evidence>
<dbReference type="KEGG" id="sgb:WQO_26235"/>
<dbReference type="InterPro" id="IPR050194">
    <property type="entry name" value="Glycosyltransferase_grp1"/>
</dbReference>
<dbReference type="PANTHER" id="PTHR45947">
    <property type="entry name" value="SULFOQUINOVOSYL TRANSFERASE SQD2"/>
    <property type="match status" value="1"/>
</dbReference>
<dbReference type="FunFam" id="3.40.50.2000:FF:000069">
    <property type="entry name" value="Alpha-(1-6)-phosphatidylinositol monomannoside mannosyltransferase"/>
    <property type="match status" value="1"/>
</dbReference>
<dbReference type="AlphaFoldDB" id="A0A0U3LWF4"/>
<dbReference type="GeneID" id="27785908"/>